<evidence type="ECO:0000256" key="9">
    <source>
        <dbReference type="ARBA" id="ARBA00023136"/>
    </source>
</evidence>
<evidence type="ECO:0000256" key="11">
    <source>
        <dbReference type="SAM" id="SignalP"/>
    </source>
</evidence>
<dbReference type="GO" id="GO:0006811">
    <property type="term" value="P:monoatomic ion transport"/>
    <property type="evidence" value="ECO:0007669"/>
    <property type="project" value="UniProtKB-KW"/>
</dbReference>
<evidence type="ECO:0000256" key="10">
    <source>
        <dbReference type="ARBA" id="ARBA00023237"/>
    </source>
</evidence>
<dbReference type="GO" id="GO:0015288">
    <property type="term" value="F:porin activity"/>
    <property type="evidence" value="ECO:0007669"/>
    <property type="project" value="UniProtKB-KW"/>
</dbReference>
<dbReference type="EMBL" id="SRPF01000002">
    <property type="protein sequence ID" value="TGN40204.1"/>
    <property type="molecule type" value="Genomic_DNA"/>
</dbReference>
<evidence type="ECO:0000313" key="13">
    <source>
        <dbReference type="EMBL" id="TGN40204.1"/>
    </source>
</evidence>
<dbReference type="OrthoDB" id="974738at2"/>
<evidence type="ECO:0000256" key="4">
    <source>
        <dbReference type="ARBA" id="ARBA00022452"/>
    </source>
</evidence>
<dbReference type="InterPro" id="IPR050298">
    <property type="entry name" value="Gram-neg_bact_OMP"/>
</dbReference>
<dbReference type="Pfam" id="PF13609">
    <property type="entry name" value="Porin_4"/>
    <property type="match status" value="1"/>
</dbReference>
<keyword evidence="10" id="KW-0998">Cell outer membrane</keyword>
<keyword evidence="3" id="KW-0813">Transport</keyword>
<reference evidence="13 14" key="1">
    <citation type="submission" date="2019-04" db="EMBL/GenBank/DDBJ databases">
        <authorList>
            <person name="Park S."/>
            <person name="Yoon J.-H."/>
        </authorList>
    </citation>
    <scope>NUCLEOTIDE SEQUENCE [LARGE SCALE GENOMIC DNA]</scope>
    <source>
        <strain evidence="13 14">HJM-18</strain>
    </source>
</reference>
<dbReference type="InterPro" id="IPR033900">
    <property type="entry name" value="Gram_neg_porin_domain"/>
</dbReference>
<evidence type="ECO:0000259" key="12">
    <source>
        <dbReference type="Pfam" id="PF13609"/>
    </source>
</evidence>
<evidence type="ECO:0000256" key="1">
    <source>
        <dbReference type="ARBA" id="ARBA00004571"/>
    </source>
</evidence>
<comment type="subunit">
    <text evidence="2">Homotrimer.</text>
</comment>
<keyword evidence="14" id="KW-1185">Reference proteome</keyword>
<evidence type="ECO:0000256" key="6">
    <source>
        <dbReference type="ARBA" id="ARBA00022729"/>
    </source>
</evidence>
<protein>
    <submittedName>
        <fullName evidence="13">Porin</fullName>
    </submittedName>
</protein>
<dbReference type="GO" id="GO:0046930">
    <property type="term" value="C:pore complex"/>
    <property type="evidence" value="ECO:0007669"/>
    <property type="project" value="UniProtKB-KW"/>
</dbReference>
<dbReference type="SUPFAM" id="SSF56935">
    <property type="entry name" value="Porins"/>
    <property type="match status" value="1"/>
</dbReference>
<comment type="caution">
    <text evidence="13">The sequence shown here is derived from an EMBL/GenBank/DDBJ whole genome shotgun (WGS) entry which is preliminary data.</text>
</comment>
<gene>
    <name evidence="13" type="ORF">E5Q11_07920</name>
</gene>
<comment type="subcellular location">
    <subcellularLocation>
        <location evidence="1">Cell outer membrane</location>
        <topology evidence="1">Multi-pass membrane protein</topology>
    </subcellularLocation>
</comment>
<feature type="chain" id="PRO_5021438688" evidence="11">
    <location>
        <begin position="23"/>
        <end position="430"/>
    </location>
</feature>
<dbReference type="GO" id="GO:0009279">
    <property type="term" value="C:cell outer membrane"/>
    <property type="evidence" value="ECO:0007669"/>
    <property type="project" value="UniProtKB-SubCell"/>
</dbReference>
<dbReference type="RefSeq" id="WP_135802865.1">
    <property type="nucleotide sequence ID" value="NZ_SRPF01000002.1"/>
</dbReference>
<keyword evidence="9" id="KW-0472">Membrane</keyword>
<evidence type="ECO:0000256" key="3">
    <source>
        <dbReference type="ARBA" id="ARBA00022448"/>
    </source>
</evidence>
<keyword evidence="7" id="KW-0406">Ion transport</keyword>
<dbReference type="AlphaFoldDB" id="A0A4Z1BD74"/>
<dbReference type="PANTHER" id="PTHR34501">
    <property type="entry name" value="PROTEIN YDDL-RELATED"/>
    <property type="match status" value="1"/>
</dbReference>
<evidence type="ECO:0000256" key="5">
    <source>
        <dbReference type="ARBA" id="ARBA00022692"/>
    </source>
</evidence>
<dbReference type="Proteomes" id="UP000298325">
    <property type="component" value="Unassembled WGS sequence"/>
</dbReference>
<feature type="signal peptide" evidence="11">
    <location>
        <begin position="1"/>
        <end position="22"/>
    </location>
</feature>
<evidence type="ECO:0000256" key="7">
    <source>
        <dbReference type="ARBA" id="ARBA00023065"/>
    </source>
</evidence>
<keyword evidence="8" id="KW-0626">Porin</keyword>
<accession>A0A4Z1BD74</accession>
<keyword evidence="5" id="KW-0812">Transmembrane</keyword>
<evidence type="ECO:0000313" key="14">
    <source>
        <dbReference type="Proteomes" id="UP000298325"/>
    </source>
</evidence>
<name>A0A4Z1BD74_9GAMM</name>
<evidence type="ECO:0000256" key="2">
    <source>
        <dbReference type="ARBA" id="ARBA00011233"/>
    </source>
</evidence>
<sequence>MKFSKSLLAAGMASLVASPASALEVEVGGQVNRAVMYVEDGYSSEASDGSGILGQGSDTEFYHVDNRNSPTRFTFGATQRLFEGWTAGAVIEIGAYANSSLDVSPAEKNTDAELDERITDAFVDSPYGKLTLGRGEGAAYNTARRDYSGTGVISFRHPGLIGGGLYYALKDSSVKTSFNADGSFRDRQNFTADELSTEEGAGRLNRTTIAGSIRDYNFEGRHERIRYDSPRIGPATVSVSAGNDGDTGSNSVLQVGVTSGLRVPGGRMLVGAGYSRATVNREAPSGSDDPDINTYGGSVSYFHSDTGLNLTFAAVNRAEELSEEEATGNFSSTRSELGQFRYAKLGYRPNRTHAFDIHYGETLNRNKDDEKGSVIGVGYVWSPVDMFDAYAGAKIHSFERGFWCTESGRTCYSPEYEDITIVTTGLRVKF</sequence>
<keyword evidence="4" id="KW-1134">Transmembrane beta strand</keyword>
<dbReference type="PANTHER" id="PTHR34501:SF9">
    <property type="entry name" value="MAJOR OUTER MEMBRANE PROTEIN P.IA"/>
    <property type="match status" value="1"/>
</dbReference>
<organism evidence="13 14">
    <name type="scientific">Marinobacter confluentis</name>
    <dbReference type="NCBI Taxonomy" id="1697557"/>
    <lineage>
        <taxon>Bacteria</taxon>
        <taxon>Pseudomonadati</taxon>
        <taxon>Pseudomonadota</taxon>
        <taxon>Gammaproteobacteria</taxon>
        <taxon>Pseudomonadales</taxon>
        <taxon>Marinobacteraceae</taxon>
        <taxon>Marinobacter</taxon>
    </lineage>
</organism>
<feature type="domain" description="Porin" evidence="12">
    <location>
        <begin position="10"/>
        <end position="383"/>
    </location>
</feature>
<keyword evidence="6 11" id="KW-0732">Signal</keyword>
<proteinExistence type="predicted"/>
<dbReference type="InterPro" id="IPR023614">
    <property type="entry name" value="Porin_dom_sf"/>
</dbReference>
<evidence type="ECO:0000256" key="8">
    <source>
        <dbReference type="ARBA" id="ARBA00023114"/>
    </source>
</evidence>
<dbReference type="Gene3D" id="2.40.160.10">
    <property type="entry name" value="Porin"/>
    <property type="match status" value="1"/>
</dbReference>